<proteinExistence type="predicted"/>
<feature type="signal peptide" evidence="2">
    <location>
        <begin position="1"/>
        <end position="32"/>
    </location>
</feature>
<evidence type="ECO:0000313" key="4">
    <source>
        <dbReference type="Proteomes" id="UP000272908"/>
    </source>
</evidence>
<gene>
    <name evidence="3" type="ORF">ROE7235_00645</name>
</gene>
<sequence length="141" mass="15991">MSGRGIAWYRRRTMKMLAPLVLALCLAMPAHGQDDAPAEDGLFTLMERLLRGFITEAEPQLRGLERGLTELEPELNRFLDRMRDMTRYHPPEVLPNGDILIRRRQSEDEGVPDASPEAEPQPSPDGEPDFVPEQAPEPFEL</sequence>
<dbReference type="RefSeq" id="WP_147434160.1">
    <property type="nucleotide sequence ID" value="NZ_UIHC01000004.1"/>
</dbReference>
<dbReference type="AlphaFoldDB" id="A0A3B0M462"/>
<keyword evidence="2" id="KW-0732">Signal</keyword>
<keyword evidence="4" id="KW-1185">Reference proteome</keyword>
<feature type="chain" id="PRO_5017220145" description="AAA+ family ATPase" evidence="2">
    <location>
        <begin position="33"/>
        <end position="141"/>
    </location>
</feature>
<evidence type="ECO:0000256" key="1">
    <source>
        <dbReference type="SAM" id="MobiDB-lite"/>
    </source>
</evidence>
<evidence type="ECO:0008006" key="5">
    <source>
        <dbReference type="Google" id="ProtNLM"/>
    </source>
</evidence>
<accession>A0A3B0M462</accession>
<organism evidence="3 4">
    <name type="scientific">Roseinatronobacter ekhonensis</name>
    <dbReference type="NCBI Taxonomy" id="254356"/>
    <lineage>
        <taxon>Bacteria</taxon>
        <taxon>Pseudomonadati</taxon>
        <taxon>Pseudomonadota</taxon>
        <taxon>Alphaproteobacteria</taxon>
        <taxon>Rhodobacterales</taxon>
        <taxon>Paracoccaceae</taxon>
        <taxon>Roseinatronobacter</taxon>
    </lineage>
</organism>
<dbReference type="EMBL" id="UIHC01000004">
    <property type="protein sequence ID" value="SUZ30915.1"/>
    <property type="molecule type" value="Genomic_DNA"/>
</dbReference>
<protein>
    <recommendedName>
        <fullName evidence="5">AAA+ family ATPase</fullName>
    </recommendedName>
</protein>
<dbReference type="OrthoDB" id="7308154at2"/>
<evidence type="ECO:0000256" key="2">
    <source>
        <dbReference type="SAM" id="SignalP"/>
    </source>
</evidence>
<reference evidence="4" key="1">
    <citation type="submission" date="2018-08" db="EMBL/GenBank/DDBJ databases">
        <authorList>
            <person name="Rodrigo-Torres L."/>
            <person name="Arahal R. D."/>
            <person name="Lucena T."/>
        </authorList>
    </citation>
    <scope>NUCLEOTIDE SEQUENCE [LARGE SCALE GENOMIC DNA]</scope>
    <source>
        <strain evidence="4">CECT 7235</strain>
    </source>
</reference>
<feature type="region of interest" description="Disordered" evidence="1">
    <location>
        <begin position="87"/>
        <end position="141"/>
    </location>
</feature>
<evidence type="ECO:0000313" key="3">
    <source>
        <dbReference type="EMBL" id="SUZ30915.1"/>
    </source>
</evidence>
<name>A0A3B0M462_9RHOB</name>
<dbReference type="Proteomes" id="UP000272908">
    <property type="component" value="Unassembled WGS sequence"/>
</dbReference>